<name>A0ABV0Q1Y2_9TELE</name>
<evidence type="ECO:0000313" key="1">
    <source>
        <dbReference type="EMBL" id="MEQ2189784.1"/>
    </source>
</evidence>
<dbReference type="EMBL" id="JAHRIO010094096">
    <property type="protein sequence ID" value="MEQ2189784.1"/>
    <property type="molecule type" value="Genomic_DNA"/>
</dbReference>
<organism evidence="1 2">
    <name type="scientific">Goodea atripinnis</name>
    <dbReference type="NCBI Taxonomy" id="208336"/>
    <lineage>
        <taxon>Eukaryota</taxon>
        <taxon>Metazoa</taxon>
        <taxon>Chordata</taxon>
        <taxon>Craniata</taxon>
        <taxon>Vertebrata</taxon>
        <taxon>Euteleostomi</taxon>
        <taxon>Actinopterygii</taxon>
        <taxon>Neopterygii</taxon>
        <taxon>Teleostei</taxon>
        <taxon>Neoteleostei</taxon>
        <taxon>Acanthomorphata</taxon>
        <taxon>Ovalentaria</taxon>
        <taxon>Atherinomorphae</taxon>
        <taxon>Cyprinodontiformes</taxon>
        <taxon>Goodeidae</taxon>
        <taxon>Goodea</taxon>
    </lineage>
</organism>
<sequence>MIIIFKRFYMTTLFISASDSVVKEDFPGISVRLVEGGKMCVSALFLSSFTSSSRRSVNVVVLGIRRGKLVWIRMQMKQLVSIFSFLLIVSIRWDLCAAAAD</sequence>
<dbReference type="Proteomes" id="UP001476798">
    <property type="component" value="Unassembled WGS sequence"/>
</dbReference>
<evidence type="ECO:0000313" key="2">
    <source>
        <dbReference type="Proteomes" id="UP001476798"/>
    </source>
</evidence>
<keyword evidence="2" id="KW-1185">Reference proteome</keyword>
<accession>A0ABV0Q1Y2</accession>
<comment type="caution">
    <text evidence="1">The sequence shown here is derived from an EMBL/GenBank/DDBJ whole genome shotgun (WGS) entry which is preliminary data.</text>
</comment>
<protein>
    <submittedName>
        <fullName evidence="1">Uncharacterized protein</fullName>
    </submittedName>
</protein>
<gene>
    <name evidence="1" type="ORF">GOODEAATRI_028931</name>
</gene>
<reference evidence="1 2" key="1">
    <citation type="submission" date="2021-06" db="EMBL/GenBank/DDBJ databases">
        <authorList>
            <person name="Palmer J.M."/>
        </authorList>
    </citation>
    <scope>NUCLEOTIDE SEQUENCE [LARGE SCALE GENOMIC DNA]</scope>
    <source>
        <strain evidence="1 2">GA_2019</strain>
        <tissue evidence="1">Muscle</tissue>
    </source>
</reference>
<proteinExistence type="predicted"/>